<name>A0A4P5ZIQ1_PLAAG</name>
<dbReference type="RefSeq" id="WP_237157252.1">
    <property type="nucleotide sequence ID" value="NZ_BJCD01000055.1"/>
</dbReference>
<proteinExistence type="predicted"/>
<gene>
    <name evidence="1" type="ORF">PA905_35230</name>
</gene>
<dbReference type="Proteomes" id="UP000299794">
    <property type="component" value="Unassembled WGS sequence"/>
</dbReference>
<reference evidence="2" key="1">
    <citation type="submission" date="2019-02" db="EMBL/GenBank/DDBJ databases">
        <title>Draft genome sequence of Planktothrix agardhii NIES-905.</title>
        <authorList>
            <person name="Yamaguchi H."/>
            <person name="Suzuki S."/>
            <person name="Kawachi M."/>
        </authorList>
    </citation>
    <scope>NUCLEOTIDE SEQUENCE [LARGE SCALE GENOMIC DNA]</scope>
    <source>
        <strain evidence="2">CCAP 1459/11A</strain>
    </source>
</reference>
<accession>A0A4P5ZIQ1</accession>
<evidence type="ECO:0000313" key="2">
    <source>
        <dbReference type="Proteomes" id="UP000299794"/>
    </source>
</evidence>
<evidence type="ECO:0000313" key="1">
    <source>
        <dbReference type="EMBL" id="GDZ95283.1"/>
    </source>
</evidence>
<dbReference type="AlphaFoldDB" id="A0A4P5ZIQ1"/>
<comment type="caution">
    <text evidence="1">The sequence shown here is derived from an EMBL/GenBank/DDBJ whole genome shotgun (WGS) entry which is preliminary data.</text>
</comment>
<sequence>MAKKYLIFASPYIFRITSMEVQPSSHHPYTLMGAICFDRYDRYEGEKWFEKAIERGASRESIDVEIKKSVARMKDKDKRDKMIRDLIKKDSRRYS</sequence>
<organism evidence="1 2">
    <name type="scientific">Planktothrix agardhii CCAP 1459/11A</name>
    <dbReference type="NCBI Taxonomy" id="282420"/>
    <lineage>
        <taxon>Bacteria</taxon>
        <taxon>Bacillati</taxon>
        <taxon>Cyanobacteriota</taxon>
        <taxon>Cyanophyceae</taxon>
        <taxon>Oscillatoriophycideae</taxon>
        <taxon>Oscillatoriales</taxon>
        <taxon>Microcoleaceae</taxon>
        <taxon>Planktothrix</taxon>
    </lineage>
</organism>
<dbReference type="EMBL" id="BJCD01000055">
    <property type="protein sequence ID" value="GDZ95283.1"/>
    <property type="molecule type" value="Genomic_DNA"/>
</dbReference>
<protein>
    <submittedName>
        <fullName evidence="1">Uncharacterized protein</fullName>
    </submittedName>
</protein>